<dbReference type="AlphaFoldDB" id="A0AAV9S583"/>
<dbReference type="Proteomes" id="UP001311232">
    <property type="component" value="Unassembled WGS sequence"/>
</dbReference>
<sequence>MLLQKLEDGLQTAFCSSPAATVPAGDRVVLHSVLDLTAALETQWNSFGLSAASLLSADFRGEVGMSCPVLLREVVHKFTVMFS</sequence>
<gene>
    <name evidence="1" type="ORF">CRENBAI_013577</name>
</gene>
<comment type="caution">
    <text evidence="1">The sequence shown here is derived from an EMBL/GenBank/DDBJ whole genome shotgun (WGS) entry which is preliminary data.</text>
</comment>
<evidence type="ECO:0000313" key="2">
    <source>
        <dbReference type="Proteomes" id="UP001311232"/>
    </source>
</evidence>
<protein>
    <submittedName>
        <fullName evidence="1">Uncharacterized protein</fullName>
    </submittedName>
</protein>
<accession>A0AAV9S583</accession>
<keyword evidence="2" id="KW-1185">Reference proteome</keyword>
<evidence type="ECO:0000313" key="1">
    <source>
        <dbReference type="EMBL" id="KAK5616348.1"/>
    </source>
</evidence>
<proteinExistence type="predicted"/>
<name>A0AAV9S583_9TELE</name>
<organism evidence="1 2">
    <name type="scientific">Crenichthys baileyi</name>
    <name type="common">White River springfish</name>
    <dbReference type="NCBI Taxonomy" id="28760"/>
    <lineage>
        <taxon>Eukaryota</taxon>
        <taxon>Metazoa</taxon>
        <taxon>Chordata</taxon>
        <taxon>Craniata</taxon>
        <taxon>Vertebrata</taxon>
        <taxon>Euteleostomi</taxon>
        <taxon>Actinopterygii</taxon>
        <taxon>Neopterygii</taxon>
        <taxon>Teleostei</taxon>
        <taxon>Neoteleostei</taxon>
        <taxon>Acanthomorphata</taxon>
        <taxon>Ovalentaria</taxon>
        <taxon>Atherinomorphae</taxon>
        <taxon>Cyprinodontiformes</taxon>
        <taxon>Goodeidae</taxon>
        <taxon>Crenichthys</taxon>
    </lineage>
</organism>
<dbReference type="EMBL" id="JAHHUM010000892">
    <property type="protein sequence ID" value="KAK5616348.1"/>
    <property type="molecule type" value="Genomic_DNA"/>
</dbReference>
<reference evidence="1 2" key="1">
    <citation type="submission" date="2021-06" db="EMBL/GenBank/DDBJ databases">
        <authorList>
            <person name="Palmer J.M."/>
        </authorList>
    </citation>
    <scope>NUCLEOTIDE SEQUENCE [LARGE SCALE GENOMIC DNA]</scope>
    <source>
        <strain evidence="1 2">MEX-2019</strain>
        <tissue evidence="1">Muscle</tissue>
    </source>
</reference>